<dbReference type="STRING" id="1477437.SAMN05444682_107103"/>
<evidence type="ECO:0000313" key="2">
    <source>
        <dbReference type="EMBL" id="SFJ04461.1"/>
    </source>
</evidence>
<feature type="transmembrane region" description="Helical" evidence="1">
    <location>
        <begin position="82"/>
        <end position="101"/>
    </location>
</feature>
<keyword evidence="1" id="KW-0472">Membrane</keyword>
<dbReference type="Proteomes" id="UP000198670">
    <property type="component" value="Unassembled WGS sequence"/>
</dbReference>
<feature type="transmembrane region" description="Helical" evidence="1">
    <location>
        <begin position="12"/>
        <end position="31"/>
    </location>
</feature>
<accession>A0A1I3N5F3</accession>
<reference evidence="2 3" key="1">
    <citation type="submission" date="2016-10" db="EMBL/GenBank/DDBJ databases">
        <authorList>
            <person name="de Groot N.N."/>
        </authorList>
    </citation>
    <scope>NUCLEOTIDE SEQUENCE [LARGE SCALE GENOMIC DNA]</scope>
    <source>
        <strain evidence="2 3">RK1</strain>
    </source>
</reference>
<protein>
    <submittedName>
        <fullName evidence="2">Copper chaperone NosL</fullName>
    </submittedName>
</protein>
<feature type="transmembrane region" description="Helical" evidence="1">
    <location>
        <begin position="161"/>
        <end position="186"/>
    </location>
</feature>
<name>A0A1I3N5F3_9SPHI</name>
<organism evidence="2 3">
    <name type="scientific">Parapedobacter indicus</name>
    <dbReference type="NCBI Taxonomy" id="1477437"/>
    <lineage>
        <taxon>Bacteria</taxon>
        <taxon>Pseudomonadati</taxon>
        <taxon>Bacteroidota</taxon>
        <taxon>Sphingobacteriia</taxon>
        <taxon>Sphingobacteriales</taxon>
        <taxon>Sphingobacteriaceae</taxon>
        <taxon>Parapedobacter</taxon>
    </lineage>
</organism>
<dbReference type="RefSeq" id="WP_245893250.1">
    <property type="nucleotide sequence ID" value="NZ_FOQO01000007.1"/>
</dbReference>
<dbReference type="EMBL" id="FOQO01000007">
    <property type="protein sequence ID" value="SFJ04461.1"/>
    <property type="molecule type" value="Genomic_DNA"/>
</dbReference>
<evidence type="ECO:0000313" key="3">
    <source>
        <dbReference type="Proteomes" id="UP000198670"/>
    </source>
</evidence>
<gene>
    <name evidence="2" type="ORF">SAMN05444682_107103</name>
</gene>
<keyword evidence="1" id="KW-1133">Transmembrane helix</keyword>
<feature type="transmembrane region" description="Helical" evidence="1">
    <location>
        <begin position="108"/>
        <end position="128"/>
    </location>
</feature>
<sequence>MKTQHHILSLNRAILIIGGIALLAVIALPIWRIELDAAQYPEGLELLIYSYKLEGEVDIINGLNHYIGMKTLRADDFIEFTLLPYLIGIYGLAFILVGISARRKLLNILFGAFLLFGVISMVDFWRWLYEYGHDLNPSAPIKVPGMAYQPPLIGFKQLLNFGAFSIPAIGGWIFIACGILLAYCVYVEWRMVNYKTS</sequence>
<dbReference type="AlphaFoldDB" id="A0A1I3N5F3"/>
<proteinExistence type="predicted"/>
<keyword evidence="1" id="KW-0812">Transmembrane</keyword>
<keyword evidence="3" id="KW-1185">Reference proteome</keyword>
<evidence type="ECO:0000256" key="1">
    <source>
        <dbReference type="SAM" id="Phobius"/>
    </source>
</evidence>